<dbReference type="KEGG" id="dwi:6645832"/>
<name>B4N585_DROWI</name>
<dbReference type="PhylomeDB" id="B4N585"/>
<dbReference type="InParanoid" id="B4N585"/>
<evidence type="ECO:0000259" key="1">
    <source>
        <dbReference type="PROSITE" id="PS50181"/>
    </source>
</evidence>
<dbReference type="Proteomes" id="UP000007798">
    <property type="component" value="Unassembled WGS sequence"/>
</dbReference>
<evidence type="ECO:0000313" key="3">
    <source>
        <dbReference type="Proteomes" id="UP000007798"/>
    </source>
</evidence>
<dbReference type="FunCoup" id="B4N585">
    <property type="interactions" value="9"/>
</dbReference>
<evidence type="ECO:0000313" key="2">
    <source>
        <dbReference type="EMBL" id="EDW79524.1"/>
    </source>
</evidence>
<dbReference type="AlphaFoldDB" id="B4N585"/>
<dbReference type="OrthoDB" id="101791at2759"/>
<protein>
    <submittedName>
        <fullName evidence="2">GK20365</fullName>
    </submittedName>
</protein>
<dbReference type="OMA" id="KMPAAEW"/>
<sequence>MDNERNQGTRPEMLDKALILEQTKQNSIPEHLSQLMAPYQNGKHSSAKLLVLLIHLVALESAFVEEQIFWKKQKQLKPVPTYGSFHLGNVRLLAQEPVVYAIQFDETVFSMILRTLLDEDMQKDAAIMPTLRSRLMIVVLGDELLVTLSPLAPSKQPGYSVSLSIGRYVLNVQPKNKPIYTRFQKLDELSLQLKQNVFQRMRSQQITELGTYLQPSLTGMPEIVYDEIFRHLNRNQLNIVANVNQRLNSLSKHQSNRRAHTR</sequence>
<dbReference type="STRING" id="7260.B4N585"/>
<dbReference type="HOGENOM" id="CLU_076982_0_0_1"/>
<dbReference type="Gene3D" id="3.40.1000.30">
    <property type="match status" value="1"/>
</dbReference>
<feature type="domain" description="F-box" evidence="1">
    <location>
        <begin position="214"/>
        <end position="260"/>
    </location>
</feature>
<gene>
    <name evidence="2" type="primary">Dwil\GK20365</name>
    <name evidence="2" type="ORF">Dwil_GK20365</name>
</gene>
<accession>B4N585</accession>
<keyword evidence="3" id="KW-1185">Reference proteome</keyword>
<reference evidence="2 3" key="1">
    <citation type="journal article" date="2007" name="Nature">
        <title>Evolution of genes and genomes on the Drosophila phylogeny.</title>
        <authorList>
            <consortium name="Drosophila 12 Genomes Consortium"/>
            <person name="Clark A.G."/>
            <person name="Eisen M.B."/>
            <person name="Smith D.R."/>
            <person name="Bergman C.M."/>
            <person name="Oliver B."/>
            <person name="Markow T.A."/>
            <person name="Kaufman T.C."/>
            <person name="Kellis M."/>
            <person name="Gelbart W."/>
            <person name="Iyer V.N."/>
            <person name="Pollard D.A."/>
            <person name="Sackton T.B."/>
            <person name="Larracuente A.M."/>
            <person name="Singh N.D."/>
            <person name="Abad J.P."/>
            <person name="Abt D.N."/>
            <person name="Adryan B."/>
            <person name="Aguade M."/>
            <person name="Akashi H."/>
            <person name="Anderson W.W."/>
            <person name="Aquadro C.F."/>
            <person name="Ardell D.H."/>
            <person name="Arguello R."/>
            <person name="Artieri C.G."/>
            <person name="Barbash D.A."/>
            <person name="Barker D."/>
            <person name="Barsanti P."/>
            <person name="Batterham P."/>
            <person name="Batzoglou S."/>
            <person name="Begun D."/>
            <person name="Bhutkar A."/>
            <person name="Blanco E."/>
            <person name="Bosak S.A."/>
            <person name="Bradley R.K."/>
            <person name="Brand A.D."/>
            <person name="Brent M.R."/>
            <person name="Brooks A.N."/>
            <person name="Brown R.H."/>
            <person name="Butlin R.K."/>
            <person name="Caggese C."/>
            <person name="Calvi B.R."/>
            <person name="Bernardo de Carvalho A."/>
            <person name="Caspi A."/>
            <person name="Castrezana S."/>
            <person name="Celniker S.E."/>
            <person name="Chang J.L."/>
            <person name="Chapple C."/>
            <person name="Chatterji S."/>
            <person name="Chinwalla A."/>
            <person name="Civetta A."/>
            <person name="Clifton S.W."/>
            <person name="Comeron J.M."/>
            <person name="Costello J.C."/>
            <person name="Coyne J.A."/>
            <person name="Daub J."/>
            <person name="David R.G."/>
            <person name="Delcher A.L."/>
            <person name="Delehaunty K."/>
            <person name="Do C.B."/>
            <person name="Ebling H."/>
            <person name="Edwards K."/>
            <person name="Eickbush T."/>
            <person name="Evans J.D."/>
            <person name="Filipski A."/>
            <person name="Findeiss S."/>
            <person name="Freyhult E."/>
            <person name="Fulton L."/>
            <person name="Fulton R."/>
            <person name="Garcia A.C."/>
            <person name="Gardiner A."/>
            <person name="Garfield D.A."/>
            <person name="Garvin B.E."/>
            <person name="Gibson G."/>
            <person name="Gilbert D."/>
            <person name="Gnerre S."/>
            <person name="Godfrey J."/>
            <person name="Good R."/>
            <person name="Gotea V."/>
            <person name="Gravely B."/>
            <person name="Greenberg A.J."/>
            <person name="Griffiths-Jones S."/>
            <person name="Gross S."/>
            <person name="Guigo R."/>
            <person name="Gustafson E.A."/>
            <person name="Haerty W."/>
            <person name="Hahn M.W."/>
            <person name="Halligan D.L."/>
            <person name="Halpern A.L."/>
            <person name="Halter G.M."/>
            <person name="Han M.V."/>
            <person name="Heger A."/>
            <person name="Hillier L."/>
            <person name="Hinrichs A.S."/>
            <person name="Holmes I."/>
            <person name="Hoskins R.A."/>
            <person name="Hubisz M.J."/>
            <person name="Hultmark D."/>
            <person name="Huntley M.A."/>
            <person name="Jaffe D.B."/>
            <person name="Jagadeeshan S."/>
            <person name="Jeck W.R."/>
            <person name="Johnson J."/>
            <person name="Jones C.D."/>
            <person name="Jordan W.C."/>
            <person name="Karpen G.H."/>
            <person name="Kataoka E."/>
            <person name="Keightley P.D."/>
            <person name="Kheradpour P."/>
            <person name="Kirkness E.F."/>
            <person name="Koerich L.B."/>
            <person name="Kristiansen K."/>
            <person name="Kudrna D."/>
            <person name="Kulathinal R.J."/>
            <person name="Kumar S."/>
            <person name="Kwok R."/>
            <person name="Lander E."/>
            <person name="Langley C.H."/>
            <person name="Lapoint R."/>
            <person name="Lazzaro B.P."/>
            <person name="Lee S.J."/>
            <person name="Levesque L."/>
            <person name="Li R."/>
            <person name="Lin C.F."/>
            <person name="Lin M.F."/>
            <person name="Lindblad-Toh K."/>
            <person name="Llopart A."/>
            <person name="Long M."/>
            <person name="Low L."/>
            <person name="Lozovsky E."/>
            <person name="Lu J."/>
            <person name="Luo M."/>
            <person name="Machado C.A."/>
            <person name="Makalowski W."/>
            <person name="Marzo M."/>
            <person name="Matsuda M."/>
            <person name="Matzkin L."/>
            <person name="McAllister B."/>
            <person name="McBride C.S."/>
            <person name="McKernan B."/>
            <person name="McKernan K."/>
            <person name="Mendez-Lago M."/>
            <person name="Minx P."/>
            <person name="Mollenhauer M.U."/>
            <person name="Montooth K."/>
            <person name="Mount S.M."/>
            <person name="Mu X."/>
            <person name="Myers E."/>
            <person name="Negre B."/>
            <person name="Newfeld S."/>
            <person name="Nielsen R."/>
            <person name="Noor M.A."/>
            <person name="O'Grady P."/>
            <person name="Pachter L."/>
            <person name="Papaceit M."/>
            <person name="Parisi M.J."/>
            <person name="Parisi M."/>
            <person name="Parts L."/>
            <person name="Pedersen J.S."/>
            <person name="Pesole G."/>
            <person name="Phillippy A.M."/>
            <person name="Ponting C.P."/>
            <person name="Pop M."/>
            <person name="Porcelli D."/>
            <person name="Powell J.R."/>
            <person name="Prohaska S."/>
            <person name="Pruitt K."/>
            <person name="Puig M."/>
            <person name="Quesneville H."/>
            <person name="Ram K.R."/>
            <person name="Rand D."/>
            <person name="Rasmussen M.D."/>
            <person name="Reed L.K."/>
            <person name="Reenan R."/>
            <person name="Reily A."/>
            <person name="Remington K.A."/>
            <person name="Rieger T.T."/>
            <person name="Ritchie M.G."/>
            <person name="Robin C."/>
            <person name="Rogers Y.H."/>
            <person name="Rohde C."/>
            <person name="Rozas J."/>
            <person name="Rubenfield M.J."/>
            <person name="Ruiz A."/>
            <person name="Russo S."/>
            <person name="Salzberg S.L."/>
            <person name="Sanchez-Gracia A."/>
            <person name="Saranga D.J."/>
            <person name="Sato H."/>
            <person name="Schaeffer S.W."/>
            <person name="Schatz M.C."/>
            <person name="Schlenke T."/>
            <person name="Schwartz R."/>
            <person name="Segarra C."/>
            <person name="Singh R.S."/>
            <person name="Sirot L."/>
            <person name="Sirota M."/>
            <person name="Sisneros N.B."/>
            <person name="Smith C.D."/>
            <person name="Smith T.F."/>
            <person name="Spieth J."/>
            <person name="Stage D.E."/>
            <person name="Stark A."/>
            <person name="Stephan W."/>
            <person name="Strausberg R.L."/>
            <person name="Strempel S."/>
            <person name="Sturgill D."/>
            <person name="Sutton G."/>
            <person name="Sutton G.G."/>
            <person name="Tao W."/>
            <person name="Teichmann S."/>
            <person name="Tobari Y.N."/>
            <person name="Tomimura Y."/>
            <person name="Tsolas J.M."/>
            <person name="Valente V.L."/>
            <person name="Venter E."/>
            <person name="Venter J.C."/>
            <person name="Vicario S."/>
            <person name="Vieira F.G."/>
            <person name="Vilella A.J."/>
            <person name="Villasante A."/>
            <person name="Walenz B."/>
            <person name="Wang J."/>
            <person name="Wasserman M."/>
            <person name="Watts T."/>
            <person name="Wilson D."/>
            <person name="Wilson R.K."/>
            <person name="Wing R.A."/>
            <person name="Wolfner M.F."/>
            <person name="Wong A."/>
            <person name="Wong G.K."/>
            <person name="Wu C.I."/>
            <person name="Wu G."/>
            <person name="Yamamoto D."/>
            <person name="Yang H.P."/>
            <person name="Yang S.P."/>
            <person name="Yorke J.A."/>
            <person name="Yoshida K."/>
            <person name="Zdobnov E."/>
            <person name="Zhang P."/>
            <person name="Zhang Y."/>
            <person name="Zimin A.V."/>
            <person name="Baldwin J."/>
            <person name="Abdouelleil A."/>
            <person name="Abdulkadir J."/>
            <person name="Abebe A."/>
            <person name="Abera B."/>
            <person name="Abreu J."/>
            <person name="Acer S.C."/>
            <person name="Aftuck L."/>
            <person name="Alexander A."/>
            <person name="An P."/>
            <person name="Anderson E."/>
            <person name="Anderson S."/>
            <person name="Arachi H."/>
            <person name="Azer M."/>
            <person name="Bachantsang P."/>
            <person name="Barry A."/>
            <person name="Bayul T."/>
            <person name="Berlin A."/>
            <person name="Bessette D."/>
            <person name="Bloom T."/>
            <person name="Blye J."/>
            <person name="Boguslavskiy L."/>
            <person name="Bonnet C."/>
            <person name="Boukhgalter B."/>
            <person name="Bourzgui I."/>
            <person name="Brown A."/>
            <person name="Cahill P."/>
            <person name="Channer S."/>
            <person name="Cheshatsang Y."/>
            <person name="Chuda L."/>
            <person name="Citroen M."/>
            <person name="Collymore A."/>
            <person name="Cooke P."/>
            <person name="Costello M."/>
            <person name="D'Aco K."/>
            <person name="Daza R."/>
            <person name="De Haan G."/>
            <person name="DeGray S."/>
            <person name="DeMaso C."/>
            <person name="Dhargay N."/>
            <person name="Dooley K."/>
            <person name="Dooley E."/>
            <person name="Doricent M."/>
            <person name="Dorje P."/>
            <person name="Dorjee K."/>
            <person name="Dupes A."/>
            <person name="Elong R."/>
            <person name="Falk J."/>
            <person name="Farina A."/>
            <person name="Faro S."/>
            <person name="Ferguson D."/>
            <person name="Fisher S."/>
            <person name="Foley C.D."/>
            <person name="Franke A."/>
            <person name="Friedrich D."/>
            <person name="Gadbois L."/>
            <person name="Gearin G."/>
            <person name="Gearin C.R."/>
            <person name="Giannoukos G."/>
            <person name="Goode T."/>
            <person name="Graham J."/>
            <person name="Grandbois E."/>
            <person name="Grewal S."/>
            <person name="Gyaltsen K."/>
            <person name="Hafez N."/>
            <person name="Hagos B."/>
            <person name="Hall J."/>
            <person name="Henson C."/>
            <person name="Hollinger A."/>
            <person name="Honan T."/>
            <person name="Huard M.D."/>
            <person name="Hughes L."/>
            <person name="Hurhula B."/>
            <person name="Husby M.E."/>
            <person name="Kamat A."/>
            <person name="Kanga B."/>
            <person name="Kashin S."/>
            <person name="Khazanovich D."/>
            <person name="Kisner P."/>
            <person name="Lance K."/>
            <person name="Lara M."/>
            <person name="Lee W."/>
            <person name="Lennon N."/>
            <person name="Letendre F."/>
            <person name="LeVine R."/>
            <person name="Lipovsky A."/>
            <person name="Liu X."/>
            <person name="Liu J."/>
            <person name="Liu S."/>
            <person name="Lokyitsang T."/>
            <person name="Lokyitsang Y."/>
            <person name="Lubonja R."/>
            <person name="Lui A."/>
            <person name="MacDonald P."/>
            <person name="Magnisalis V."/>
            <person name="Maru K."/>
            <person name="Matthews C."/>
            <person name="McCusker W."/>
            <person name="McDonough S."/>
            <person name="Mehta T."/>
            <person name="Meldrim J."/>
            <person name="Meneus L."/>
            <person name="Mihai O."/>
            <person name="Mihalev A."/>
            <person name="Mihova T."/>
            <person name="Mittelman R."/>
            <person name="Mlenga V."/>
            <person name="Montmayeur A."/>
            <person name="Mulrain L."/>
            <person name="Navidi A."/>
            <person name="Naylor J."/>
            <person name="Negash T."/>
            <person name="Nguyen T."/>
            <person name="Nguyen N."/>
            <person name="Nicol R."/>
            <person name="Norbu C."/>
            <person name="Norbu N."/>
            <person name="Novod N."/>
            <person name="O'Neill B."/>
            <person name="Osman S."/>
            <person name="Markiewicz E."/>
            <person name="Oyono O.L."/>
            <person name="Patti C."/>
            <person name="Phunkhang P."/>
            <person name="Pierre F."/>
            <person name="Priest M."/>
            <person name="Raghuraman S."/>
            <person name="Rege F."/>
            <person name="Reyes R."/>
            <person name="Rise C."/>
            <person name="Rogov P."/>
            <person name="Ross K."/>
            <person name="Ryan E."/>
            <person name="Settipalli S."/>
            <person name="Shea T."/>
            <person name="Sherpa N."/>
            <person name="Shi L."/>
            <person name="Shih D."/>
            <person name="Sparrow T."/>
            <person name="Spaulding J."/>
            <person name="Stalker J."/>
            <person name="Stange-Thomann N."/>
            <person name="Stavropoulos S."/>
            <person name="Stone C."/>
            <person name="Strader C."/>
            <person name="Tesfaye S."/>
            <person name="Thomson T."/>
            <person name="Thoulutsang Y."/>
            <person name="Thoulutsang D."/>
            <person name="Topham K."/>
            <person name="Topping I."/>
            <person name="Tsamla T."/>
            <person name="Vassiliev H."/>
            <person name="Vo A."/>
            <person name="Wangchuk T."/>
            <person name="Wangdi T."/>
            <person name="Weiand M."/>
            <person name="Wilkinson J."/>
            <person name="Wilson A."/>
            <person name="Yadav S."/>
            <person name="Young G."/>
            <person name="Yu Q."/>
            <person name="Zembek L."/>
            <person name="Zhong D."/>
            <person name="Zimmer A."/>
            <person name="Zwirko Z."/>
            <person name="Jaffe D.B."/>
            <person name="Alvarez P."/>
            <person name="Brockman W."/>
            <person name="Butler J."/>
            <person name="Chin C."/>
            <person name="Gnerre S."/>
            <person name="Grabherr M."/>
            <person name="Kleber M."/>
            <person name="Mauceli E."/>
            <person name="MacCallum I."/>
        </authorList>
    </citation>
    <scope>NUCLEOTIDE SEQUENCE [LARGE SCALE GENOMIC DNA]</scope>
    <source>
        <strain evidence="3">Tucson 14030-0811.24</strain>
    </source>
</reference>
<dbReference type="PROSITE" id="PS50181">
    <property type="entry name" value="FBOX"/>
    <property type="match status" value="1"/>
</dbReference>
<dbReference type="InterPro" id="IPR001810">
    <property type="entry name" value="F-box_dom"/>
</dbReference>
<organism evidence="3">
    <name type="scientific">Drosophila willistoni</name>
    <name type="common">Fruit fly</name>
    <dbReference type="NCBI Taxonomy" id="7260"/>
    <lineage>
        <taxon>Eukaryota</taxon>
        <taxon>Metazoa</taxon>
        <taxon>Ecdysozoa</taxon>
        <taxon>Arthropoda</taxon>
        <taxon>Hexapoda</taxon>
        <taxon>Insecta</taxon>
        <taxon>Pterygota</taxon>
        <taxon>Neoptera</taxon>
        <taxon>Endopterygota</taxon>
        <taxon>Diptera</taxon>
        <taxon>Brachycera</taxon>
        <taxon>Muscomorpha</taxon>
        <taxon>Ephydroidea</taxon>
        <taxon>Drosophilidae</taxon>
        <taxon>Drosophila</taxon>
        <taxon>Sophophora</taxon>
    </lineage>
</organism>
<dbReference type="EMBL" id="CH964101">
    <property type="protein sequence ID" value="EDW79524.1"/>
    <property type="molecule type" value="Genomic_DNA"/>
</dbReference>
<proteinExistence type="predicted"/>